<organism evidence="14 15">
    <name type="scientific">Corynebacterium gerontici</name>
    <dbReference type="NCBI Taxonomy" id="2079234"/>
    <lineage>
        <taxon>Bacteria</taxon>
        <taxon>Bacillati</taxon>
        <taxon>Actinomycetota</taxon>
        <taxon>Actinomycetes</taxon>
        <taxon>Mycobacteriales</taxon>
        <taxon>Corynebacteriaceae</taxon>
        <taxon>Corynebacterium</taxon>
    </lineage>
</organism>
<evidence type="ECO:0000256" key="9">
    <source>
        <dbReference type="ARBA" id="ARBA00023014"/>
    </source>
</evidence>
<evidence type="ECO:0000313" key="14">
    <source>
        <dbReference type="EMBL" id="AZA11397.1"/>
    </source>
</evidence>
<feature type="region of interest" description="Disordered" evidence="11">
    <location>
        <begin position="1"/>
        <end position="29"/>
    </location>
</feature>
<evidence type="ECO:0000256" key="11">
    <source>
        <dbReference type="SAM" id="MobiDB-lite"/>
    </source>
</evidence>
<keyword evidence="7 14" id="KW-0560">Oxidoreductase</keyword>
<proteinExistence type="inferred from homology"/>
<dbReference type="Gene3D" id="1.10.1060.10">
    <property type="entry name" value="Alpha-helical ferredoxin"/>
    <property type="match status" value="1"/>
</dbReference>
<evidence type="ECO:0000256" key="6">
    <source>
        <dbReference type="ARBA" id="ARBA00022946"/>
    </source>
</evidence>
<dbReference type="SUPFAM" id="SSF56176">
    <property type="entry name" value="FAD-binding/transporter-associated domain-like"/>
    <property type="match status" value="1"/>
</dbReference>
<dbReference type="InterPro" id="IPR017900">
    <property type="entry name" value="4Fe4S_Fe_S_CS"/>
</dbReference>
<evidence type="ECO:0000313" key="15">
    <source>
        <dbReference type="Proteomes" id="UP000271587"/>
    </source>
</evidence>
<dbReference type="InterPro" id="IPR016167">
    <property type="entry name" value="FAD-bd_PCMH_sub1"/>
</dbReference>
<dbReference type="Gene3D" id="3.30.43.10">
    <property type="entry name" value="Uridine Diphospho-n-acetylenolpyruvylglucosamine Reductase, domain 2"/>
    <property type="match status" value="1"/>
</dbReference>
<keyword evidence="8" id="KW-0408">Iron</keyword>
<evidence type="ECO:0000256" key="4">
    <source>
        <dbReference type="ARBA" id="ARBA00022723"/>
    </source>
</evidence>
<dbReference type="SUPFAM" id="SSF46548">
    <property type="entry name" value="alpha-helical ferredoxin"/>
    <property type="match status" value="1"/>
</dbReference>
<dbReference type="InterPro" id="IPR004113">
    <property type="entry name" value="FAD-bd_oxidored_4_C"/>
</dbReference>
<dbReference type="InterPro" id="IPR004017">
    <property type="entry name" value="Cys_rich_dom"/>
</dbReference>
<keyword evidence="3" id="KW-0285">Flavoprotein</keyword>
<keyword evidence="15" id="KW-1185">Reference proteome</keyword>
<keyword evidence="5" id="KW-0274">FAD</keyword>
<feature type="domain" description="FAD-binding PCMH-type" evidence="13">
    <location>
        <begin position="67"/>
        <end position="293"/>
    </location>
</feature>
<dbReference type="GO" id="GO:1903457">
    <property type="term" value="P:lactate catabolic process"/>
    <property type="evidence" value="ECO:0007669"/>
    <property type="project" value="TreeGrafter"/>
</dbReference>
<dbReference type="InterPro" id="IPR036318">
    <property type="entry name" value="FAD-bd_PCMH-like_sf"/>
</dbReference>
<dbReference type="InterPro" id="IPR016169">
    <property type="entry name" value="FAD-bd_PCMH_sub2"/>
</dbReference>
<evidence type="ECO:0000256" key="8">
    <source>
        <dbReference type="ARBA" id="ARBA00023004"/>
    </source>
</evidence>
<evidence type="ECO:0000256" key="2">
    <source>
        <dbReference type="ARBA" id="ARBA00008000"/>
    </source>
</evidence>
<dbReference type="PROSITE" id="PS51387">
    <property type="entry name" value="FAD_PCMH"/>
    <property type="match status" value="1"/>
</dbReference>
<protein>
    <recommendedName>
        <fullName evidence="10">D-lactate dehydrogenase (cytochrome)</fullName>
        <ecNumber evidence="10">1.1.2.4</ecNumber>
    </recommendedName>
</protein>
<dbReference type="Pfam" id="PF13183">
    <property type="entry name" value="Fer4_8"/>
    <property type="match status" value="1"/>
</dbReference>
<evidence type="ECO:0000256" key="1">
    <source>
        <dbReference type="ARBA" id="ARBA00001974"/>
    </source>
</evidence>
<keyword evidence="9" id="KW-0411">Iron-sulfur</keyword>
<gene>
    <name evidence="14" type="ORF">CGERO_05445</name>
</gene>
<dbReference type="PROSITE" id="PS00198">
    <property type="entry name" value="4FE4S_FER_1"/>
    <property type="match status" value="1"/>
</dbReference>
<dbReference type="Pfam" id="PF02754">
    <property type="entry name" value="CCG"/>
    <property type="match status" value="2"/>
</dbReference>
<dbReference type="InterPro" id="IPR017896">
    <property type="entry name" value="4Fe4S_Fe-S-bd"/>
</dbReference>
<dbReference type="Gene3D" id="3.30.70.2740">
    <property type="match status" value="1"/>
</dbReference>
<evidence type="ECO:0000256" key="3">
    <source>
        <dbReference type="ARBA" id="ARBA00022630"/>
    </source>
</evidence>
<dbReference type="SUPFAM" id="SSF55103">
    <property type="entry name" value="FAD-linked oxidases, C-terminal domain"/>
    <property type="match status" value="1"/>
</dbReference>
<dbReference type="OrthoDB" id="9770306at2"/>
<evidence type="ECO:0000259" key="13">
    <source>
        <dbReference type="PROSITE" id="PS51387"/>
    </source>
</evidence>
<accession>A0A3G6J0B5</accession>
<dbReference type="PANTHER" id="PTHR11748">
    <property type="entry name" value="D-LACTATE DEHYDROGENASE"/>
    <property type="match status" value="1"/>
</dbReference>
<evidence type="ECO:0000256" key="5">
    <source>
        <dbReference type="ARBA" id="ARBA00022827"/>
    </source>
</evidence>
<evidence type="ECO:0000256" key="10">
    <source>
        <dbReference type="ARBA" id="ARBA00038897"/>
    </source>
</evidence>
<dbReference type="KEGG" id="cgk:CGERO_05445"/>
<dbReference type="InterPro" id="IPR006094">
    <property type="entry name" value="Oxid_FAD_bind_N"/>
</dbReference>
<dbReference type="Proteomes" id="UP000271587">
    <property type="component" value="Chromosome"/>
</dbReference>
<dbReference type="Gene3D" id="3.30.465.10">
    <property type="match status" value="1"/>
</dbReference>
<evidence type="ECO:0000259" key="12">
    <source>
        <dbReference type="PROSITE" id="PS51379"/>
    </source>
</evidence>
<dbReference type="AlphaFoldDB" id="A0A3G6J0B5"/>
<dbReference type="PROSITE" id="PS51379">
    <property type="entry name" value="4FE4S_FER_2"/>
    <property type="match status" value="1"/>
</dbReference>
<dbReference type="GO" id="GO:0004458">
    <property type="term" value="F:D-lactate dehydrogenase (cytochrome) activity"/>
    <property type="evidence" value="ECO:0007669"/>
    <property type="project" value="UniProtKB-EC"/>
</dbReference>
<dbReference type="EC" id="1.1.2.4" evidence="10"/>
<dbReference type="GO" id="GO:0051536">
    <property type="term" value="F:iron-sulfur cluster binding"/>
    <property type="evidence" value="ECO:0007669"/>
    <property type="project" value="UniProtKB-KW"/>
</dbReference>
<name>A0A3G6J0B5_9CORY</name>
<dbReference type="Pfam" id="PF01565">
    <property type="entry name" value="FAD_binding_4"/>
    <property type="match status" value="1"/>
</dbReference>
<dbReference type="PANTHER" id="PTHR11748:SF111">
    <property type="entry name" value="D-LACTATE DEHYDROGENASE, MITOCHONDRIAL-RELATED"/>
    <property type="match status" value="1"/>
</dbReference>
<dbReference type="GO" id="GO:0071949">
    <property type="term" value="F:FAD binding"/>
    <property type="evidence" value="ECO:0007669"/>
    <property type="project" value="InterPro"/>
</dbReference>
<dbReference type="RefSeq" id="WP_123933965.1">
    <property type="nucleotide sequence ID" value="NZ_CP033897.1"/>
</dbReference>
<dbReference type="GO" id="GO:0008720">
    <property type="term" value="F:D-lactate dehydrogenase (NAD+) activity"/>
    <property type="evidence" value="ECO:0007669"/>
    <property type="project" value="TreeGrafter"/>
</dbReference>
<comment type="cofactor">
    <cofactor evidence="1">
        <name>FAD</name>
        <dbReference type="ChEBI" id="CHEBI:57692"/>
    </cofactor>
</comment>
<reference evidence="14 15" key="1">
    <citation type="submission" date="2018-11" db="EMBL/GenBank/DDBJ databases">
        <authorList>
            <person name="Kleinhagauer T."/>
            <person name="Glaeser S.P."/>
            <person name="Spergser J."/>
            <person name="Ruckert C."/>
            <person name="Kaempfer P."/>
            <person name="Busse H.-J."/>
        </authorList>
    </citation>
    <scope>NUCLEOTIDE SEQUENCE [LARGE SCALE GENOMIC DNA]</scope>
    <source>
        <strain evidence="14 15">W8</strain>
    </source>
</reference>
<sequence>MKKLLTPDAHQIGQPSGSRPESDAAPESLRHGTEAQLLLDLQGLVGKQQVLGRASDLIAFASDGSPYRRIPAVVVQPRHEQDIIEVMRYAADHQRTVTFRAAGTSLNGQAATEDILIDMRTHFQGMEVRDGGKRLWSRPGVILGDAQAVLARSGYMLGPDPGSTSVATIGGVLANNAGGMRCTVERDTYHSLEELRVVLPSGSVIDTRNGDEIFKFKEPQLHAELLRLREEIRADNDLVEFLRSKFSIRNTNGIRLDAFLDEDEPVRILAKLMVSSEGIFGAVTESVIRTVALPKKKATTWVMLRNLRDAANYVAPMMHAGALACEIMVAPALKKAVGHFPAAAEWWAELPDESAALLVELGGKDDDDLEASIKGAKEVLTDADLIKPLEFERSEAAMRGAWQIRNGLFGLLGAQREQGTTMITEDVCFPPDKIGDATADLVELLSRYGYPEMVMGHAAFGNLHFFLVPKLSDAEERAQYARFLDEMAEIVIDKYHGSLKAEHGTGVNMAPFLLREWGEQAWNLMWDVKHAIDPEGVLAPDVKLTHNQEIHLENFKSFPQVEAEINNCVECGFCEPVCPSRHATVTPRQRIVLRREMARQAPDSPLLSTLQEEFQYDAIDMCAADGSCSIACPISIDTGKVMKQFRAAQAPQSNQKVFLEGAKKWAVVENLVRGGLVSAKVLGSPTLQLATNVGRSIVNPDVLPSIPGDLPLPAPRLPHTQREGATAVYFPACINRMFGNSPDAQHDHLSTPHAVVEVARRSGAPVWIPEDVAGDCCGTPWSSKGYTEGFRYQARKISNDLWRWSDEGSLPIIVDAASCTHGVLDNVPEVLEGEDLERFQQLEILDVVDWIAREVVDHLPIVQELGRIAVHPTCSVRHMEGEDALLKVANACGDAVVPDGAGCCGSAGDRVMLHPELTESATREERAGLAQEHFDAFVSSNRTCEMGLEMITGEVYEHVAVLLEKASRPAISP</sequence>
<keyword evidence="4" id="KW-0479">Metal-binding</keyword>
<dbReference type="InterPro" id="IPR009051">
    <property type="entry name" value="Helical_ferredxn"/>
</dbReference>
<dbReference type="InterPro" id="IPR016164">
    <property type="entry name" value="FAD-linked_Oxase-like_C"/>
</dbReference>
<evidence type="ECO:0000256" key="7">
    <source>
        <dbReference type="ARBA" id="ARBA00023002"/>
    </source>
</evidence>
<comment type="similarity">
    <text evidence="2">Belongs to the FAD-binding oxidoreductase/transferase type 4 family.</text>
</comment>
<keyword evidence="6" id="KW-0809">Transit peptide</keyword>
<feature type="domain" description="4Fe-4S ferredoxin-type" evidence="12">
    <location>
        <begin position="559"/>
        <end position="588"/>
    </location>
</feature>
<dbReference type="EMBL" id="CP033897">
    <property type="protein sequence ID" value="AZA11397.1"/>
    <property type="molecule type" value="Genomic_DNA"/>
</dbReference>
<dbReference type="GO" id="GO:0046872">
    <property type="term" value="F:metal ion binding"/>
    <property type="evidence" value="ECO:0007669"/>
    <property type="project" value="UniProtKB-KW"/>
</dbReference>
<dbReference type="Pfam" id="PF02913">
    <property type="entry name" value="FAD-oxidase_C"/>
    <property type="match status" value="1"/>
</dbReference>
<dbReference type="InterPro" id="IPR016166">
    <property type="entry name" value="FAD-bd_PCMH"/>
</dbReference>